<dbReference type="NCBIfam" id="TIGR00260">
    <property type="entry name" value="thrC"/>
    <property type="match status" value="1"/>
</dbReference>
<proteinExistence type="inferred from homology"/>
<evidence type="ECO:0000313" key="14">
    <source>
        <dbReference type="EMBL" id="CBG40543.1"/>
    </source>
</evidence>
<organism evidence="14 15">
    <name type="scientific">Helicobacter mustelae (strain ATCC 43772 / CCUG 25715 / CIP 103759 / LMG 18044 / NCTC 12198 / R85-136P)</name>
    <name type="common">Campylobacter mustelae</name>
    <dbReference type="NCBI Taxonomy" id="679897"/>
    <lineage>
        <taxon>Bacteria</taxon>
        <taxon>Pseudomonadati</taxon>
        <taxon>Campylobacterota</taxon>
        <taxon>Epsilonproteobacteria</taxon>
        <taxon>Campylobacterales</taxon>
        <taxon>Helicobacteraceae</taxon>
        <taxon>Helicobacter</taxon>
    </lineage>
</organism>
<dbReference type="SUPFAM" id="SSF53686">
    <property type="entry name" value="Tryptophan synthase beta subunit-like PLP-dependent enzymes"/>
    <property type="match status" value="1"/>
</dbReference>
<dbReference type="eggNOG" id="COG0498">
    <property type="taxonomic scope" value="Bacteria"/>
</dbReference>
<dbReference type="STRING" id="679897.HMU12890"/>
<dbReference type="InterPro" id="IPR001926">
    <property type="entry name" value="TrpB-like_PALP"/>
</dbReference>
<keyword evidence="7" id="KW-0791">Threonine biosynthesis</keyword>
<dbReference type="KEGG" id="hms:HMU12890"/>
<accession>D3UJ68</accession>
<sequence length="480" mass="54011">MLSFVGTRDQQTTTTFKQALLHQDSPHGGLWVPQELPKIDFEKFTSLSYTALCKSLFEALDLGVEDSLLNEALKRYESFDDPSNPAPLHPISPDLSIQELYHGRTRAFKDMALAPFGALFSALCKQEKQQYLILAATSGDTGPAALDSFANLLYTKVVCLYPKGGTSDVQELQMITQNAKNLFVFGIEGNFDDAQSILKSLIQKKDFHKKLKDSGHALSVANSVNFGRIIFQILYHIWGYLHYLKERNLPYGVMVKTIIPSGNFGNALGAFYAKKMGLPIEKILIATNKNNILHDFITTGSYDISKRQLLHTYSPAMDILKSSNVERVLFALFGANKTRTLMQELEEKKSYTLSKEEHLRLQKDFESLDCSDTQCLEILKKYYFQNILIDPHTANAIHAYEKLKGAHNIVCSTAEWSKFAPIITKATTGKMLCDKDAIAHIEQTQSLTPSPHIQELFEKKILHQKVLHISSVEDAILELL</sequence>
<comment type="catalytic activity">
    <reaction evidence="9">
        <text>O-phospho-L-homoserine + H2O = L-threonine + phosphate</text>
        <dbReference type="Rhea" id="RHEA:10840"/>
        <dbReference type="ChEBI" id="CHEBI:15377"/>
        <dbReference type="ChEBI" id="CHEBI:43474"/>
        <dbReference type="ChEBI" id="CHEBI:57590"/>
        <dbReference type="ChEBI" id="CHEBI:57926"/>
        <dbReference type="EC" id="4.2.3.1"/>
    </reaction>
</comment>
<evidence type="ECO:0000256" key="10">
    <source>
        <dbReference type="NCBIfam" id="TIGR00260"/>
    </source>
</evidence>
<evidence type="ECO:0000256" key="2">
    <source>
        <dbReference type="ARBA" id="ARBA00004979"/>
    </source>
</evidence>
<name>D3UJ68_HELM1</name>
<dbReference type="Pfam" id="PF00291">
    <property type="entry name" value="PALP"/>
    <property type="match status" value="1"/>
</dbReference>
<dbReference type="GO" id="GO:0004795">
    <property type="term" value="F:threonine synthase activity"/>
    <property type="evidence" value="ECO:0007669"/>
    <property type="project" value="UniProtKB-UniRule"/>
</dbReference>
<feature type="modified residue" description="N6-(pyridoxal phosphate)lysine" evidence="11">
    <location>
        <position position="109"/>
    </location>
</feature>
<dbReference type="EMBL" id="FN555004">
    <property type="protein sequence ID" value="CBG40543.1"/>
    <property type="molecule type" value="Genomic_DNA"/>
</dbReference>
<evidence type="ECO:0000256" key="1">
    <source>
        <dbReference type="ARBA" id="ARBA00001933"/>
    </source>
</evidence>
<dbReference type="InterPro" id="IPR036052">
    <property type="entry name" value="TrpB-like_PALP_sf"/>
</dbReference>
<dbReference type="Gene3D" id="3.90.1380.10">
    <property type="entry name" value="Threonine synthase, N-terminal domain"/>
    <property type="match status" value="1"/>
</dbReference>
<dbReference type="PANTHER" id="PTHR43515:SF1">
    <property type="entry name" value="THREONINE SYNTHASE-LIKE 1"/>
    <property type="match status" value="1"/>
</dbReference>
<dbReference type="Proteomes" id="UP000001522">
    <property type="component" value="Chromosome"/>
</dbReference>
<evidence type="ECO:0000256" key="8">
    <source>
        <dbReference type="ARBA" id="ARBA00022898"/>
    </source>
</evidence>
<feature type="domain" description="Threonine synthase N-terminal" evidence="13">
    <location>
        <begin position="4"/>
        <end position="57"/>
    </location>
</feature>
<dbReference type="AlphaFoldDB" id="D3UJ68"/>
<dbReference type="EC" id="4.2.3.1" evidence="4 10"/>
<evidence type="ECO:0000256" key="4">
    <source>
        <dbReference type="ARBA" id="ARBA00013028"/>
    </source>
</evidence>
<comment type="cofactor">
    <cofactor evidence="1 11">
        <name>pyridoxal 5'-phosphate</name>
        <dbReference type="ChEBI" id="CHEBI:597326"/>
    </cofactor>
</comment>
<evidence type="ECO:0000256" key="9">
    <source>
        <dbReference type="ARBA" id="ARBA00049144"/>
    </source>
</evidence>
<dbReference type="Pfam" id="PF14821">
    <property type="entry name" value="Thr_synth_N"/>
    <property type="match status" value="1"/>
</dbReference>
<evidence type="ECO:0000259" key="12">
    <source>
        <dbReference type="Pfam" id="PF00291"/>
    </source>
</evidence>
<dbReference type="UniPathway" id="UPA00050">
    <property type="reaction ID" value="UER00065"/>
</dbReference>
<evidence type="ECO:0000256" key="11">
    <source>
        <dbReference type="PIRSR" id="PIRSR604450-51"/>
    </source>
</evidence>
<feature type="domain" description="Tryptophan synthase beta chain-like PALP" evidence="12">
    <location>
        <begin position="99"/>
        <end position="409"/>
    </location>
</feature>
<dbReference type="HOGENOM" id="CLU_015170_3_1_7"/>
<dbReference type="PANTHER" id="PTHR43515">
    <property type="entry name" value="THREONINE SYNTHASE-LIKE 1"/>
    <property type="match status" value="1"/>
</dbReference>
<keyword evidence="14" id="KW-0456">Lyase</keyword>
<dbReference type="GO" id="GO:0009088">
    <property type="term" value="P:threonine biosynthetic process"/>
    <property type="evidence" value="ECO:0007669"/>
    <property type="project" value="UniProtKB-UniRule"/>
</dbReference>
<evidence type="ECO:0000256" key="3">
    <source>
        <dbReference type="ARBA" id="ARBA00005517"/>
    </source>
</evidence>
<reference evidence="14 15" key="1">
    <citation type="journal article" date="2010" name="BMC Genomics">
        <title>Comparative genomics and proteomics of Helicobacter mustelae, an ulcerogenic and carcinogenic gastric pathogen.</title>
        <authorList>
            <person name="O'Toole P.W."/>
            <person name="Snelling W.J."/>
            <person name="Canchaya C."/>
            <person name="Forde B.M."/>
            <person name="Hardie K.R."/>
            <person name="Josenhans C."/>
            <person name="Graham R.L.J."/>
            <person name="McMullan G."/>
            <person name="Parkhill J."/>
            <person name="Belda E."/>
            <person name="Bentley S.D."/>
        </authorList>
    </citation>
    <scope>NUCLEOTIDE SEQUENCE [LARGE SCALE GENOMIC DNA]</scope>
    <source>
        <strain evidence="15">ATCC 43772 / LMG 18044 / NCTC 12198 / 12198</strain>
    </source>
</reference>
<evidence type="ECO:0000313" key="15">
    <source>
        <dbReference type="Proteomes" id="UP000001522"/>
    </source>
</evidence>
<keyword evidence="15" id="KW-1185">Reference proteome</keyword>
<keyword evidence="6" id="KW-0028">Amino-acid biosynthesis</keyword>
<comment type="pathway">
    <text evidence="2">Amino-acid biosynthesis; L-threonine biosynthesis; L-threonine from L-aspartate: step 5/5.</text>
</comment>
<dbReference type="GO" id="GO:0005737">
    <property type="term" value="C:cytoplasm"/>
    <property type="evidence" value="ECO:0007669"/>
    <property type="project" value="TreeGrafter"/>
</dbReference>
<evidence type="ECO:0000256" key="5">
    <source>
        <dbReference type="ARBA" id="ARBA00018679"/>
    </source>
</evidence>
<evidence type="ECO:0000259" key="13">
    <source>
        <dbReference type="Pfam" id="PF14821"/>
    </source>
</evidence>
<dbReference type="CDD" id="cd01560">
    <property type="entry name" value="Thr-synth_2"/>
    <property type="match status" value="1"/>
</dbReference>
<evidence type="ECO:0000256" key="6">
    <source>
        <dbReference type="ARBA" id="ARBA00022605"/>
    </source>
</evidence>
<protein>
    <recommendedName>
        <fullName evidence="5 10">Threonine synthase</fullName>
        <ecNumber evidence="4 10">4.2.3.1</ecNumber>
    </recommendedName>
</protein>
<dbReference type="InterPro" id="IPR037158">
    <property type="entry name" value="Thr_synth_N_sf"/>
</dbReference>
<dbReference type="InterPro" id="IPR029144">
    <property type="entry name" value="Thr_synth_N"/>
</dbReference>
<dbReference type="GO" id="GO:0030170">
    <property type="term" value="F:pyridoxal phosphate binding"/>
    <property type="evidence" value="ECO:0007669"/>
    <property type="project" value="InterPro"/>
</dbReference>
<comment type="similarity">
    <text evidence="3">Belongs to the threonine synthase family.</text>
</comment>
<dbReference type="Gene3D" id="3.40.50.1100">
    <property type="match status" value="2"/>
</dbReference>
<dbReference type="InterPro" id="IPR004450">
    <property type="entry name" value="Thr_synthase-like"/>
</dbReference>
<dbReference type="RefSeq" id="WP_013023610.1">
    <property type="nucleotide sequence ID" value="NC_013949.1"/>
</dbReference>
<evidence type="ECO:0000256" key="7">
    <source>
        <dbReference type="ARBA" id="ARBA00022697"/>
    </source>
</evidence>
<gene>
    <name evidence="14" type="primary">thrC</name>
    <name evidence="14" type="ordered locus">HMU12890</name>
</gene>
<dbReference type="PROSITE" id="PS00165">
    <property type="entry name" value="DEHYDRATASE_SER_THR"/>
    <property type="match status" value="1"/>
</dbReference>
<dbReference type="InterPro" id="IPR000634">
    <property type="entry name" value="Ser/Thr_deHydtase_PyrdxlP-BS"/>
</dbReference>
<keyword evidence="8 11" id="KW-0663">Pyridoxal phosphate</keyword>